<accession>A0A4Q9QXV9</accession>
<protein>
    <submittedName>
        <fullName evidence="2">Uncharacterized protein</fullName>
    </submittedName>
</protein>
<dbReference type="AlphaFoldDB" id="A0A4Q9QXV9"/>
<sequence length="451" mass="50358">MQRSWSINTEWASLESGSPEERAAFATLGISAFGTSLTAGHDRLLQSLRTAPFLSAYHFAEWLAWNWWRLRWEPRKSSTEWELSHSVASIGNGYIWPNIHILSDGQSITLVSKPTPDRERTPYRYISDAVSFISTADFENEVDRFIETVLRRLEDCQVTESNLADIWRAVLEERLDEGLSRQRKLEALLGEDPGEVDETLIQRLLVDATLTGQDALEEIAANRMPGRAVPDIGQLIQMTRTHGTDTDPRDRVQLGSNAFTAPSSMPAWKVGVHAAQALREQLHLNPDDPIPNAKLAELYGAPSDLLDDPAGSSPPPDLSLALTESAGSSEHSTVLLRSKWETGRRFELARLLGDHLTHDTHEPMRPATRSSTYRQKVQRAFAAELLSPFRAVDEMLAGDYSMESQQDVAHHFEVSDWTVRALLVSHGRIDRSELDEIDGPSLSNSPIAHTA</sequence>
<name>A0A4Q9QXV9_9GAMM</name>
<dbReference type="OrthoDB" id="596881at2"/>
<evidence type="ECO:0000256" key="1">
    <source>
        <dbReference type="SAM" id="MobiDB-lite"/>
    </source>
</evidence>
<dbReference type="Proteomes" id="UP000293172">
    <property type="component" value="Unassembled WGS sequence"/>
</dbReference>
<reference evidence="2 3" key="1">
    <citation type="submission" date="2018-06" db="EMBL/GenBank/DDBJ databases">
        <title>Three novel Pseudomonas species isolated from symptomatic oak.</title>
        <authorList>
            <person name="Bueno-Gonzalez V."/>
            <person name="Brady C."/>
        </authorList>
    </citation>
    <scope>NUCLEOTIDE SEQUENCE [LARGE SCALE GENOMIC DNA]</scope>
    <source>
        <strain evidence="2 3">P6B</strain>
    </source>
</reference>
<evidence type="ECO:0000313" key="3">
    <source>
        <dbReference type="Proteomes" id="UP000293172"/>
    </source>
</evidence>
<proteinExistence type="predicted"/>
<feature type="region of interest" description="Disordered" evidence="1">
    <location>
        <begin position="302"/>
        <end position="325"/>
    </location>
</feature>
<gene>
    <name evidence="2" type="ORF">DNK44_18240</name>
</gene>
<organism evidence="2 3">
    <name type="scientific">Phytopseudomonas dryadis</name>
    <dbReference type="NCBI Taxonomy" id="2487520"/>
    <lineage>
        <taxon>Bacteria</taxon>
        <taxon>Pseudomonadati</taxon>
        <taxon>Pseudomonadota</taxon>
        <taxon>Gammaproteobacteria</taxon>
        <taxon>Pseudomonadales</taxon>
        <taxon>Pseudomonadaceae</taxon>
        <taxon>Phytopseudomonas</taxon>
    </lineage>
</organism>
<comment type="caution">
    <text evidence="2">The sequence shown here is derived from an EMBL/GenBank/DDBJ whole genome shotgun (WGS) entry which is preliminary data.</text>
</comment>
<dbReference type="EMBL" id="QJUL01000030">
    <property type="protein sequence ID" value="TBU88438.1"/>
    <property type="molecule type" value="Genomic_DNA"/>
</dbReference>
<dbReference type="RefSeq" id="WP_131198676.1">
    <property type="nucleotide sequence ID" value="NZ_QJUL01000030.1"/>
</dbReference>
<evidence type="ECO:0000313" key="2">
    <source>
        <dbReference type="EMBL" id="TBU88438.1"/>
    </source>
</evidence>